<reference evidence="2" key="1">
    <citation type="journal article" date="2023" name="Nat. Plants">
        <title>Single-cell RNA sequencing provides a high-resolution roadmap for understanding the multicellular compartmentation of specialized metabolism.</title>
        <authorList>
            <person name="Sun S."/>
            <person name="Shen X."/>
            <person name="Li Y."/>
            <person name="Li Y."/>
            <person name="Wang S."/>
            <person name="Li R."/>
            <person name="Zhang H."/>
            <person name="Shen G."/>
            <person name="Guo B."/>
            <person name="Wei J."/>
            <person name="Xu J."/>
            <person name="St-Pierre B."/>
            <person name="Chen S."/>
            <person name="Sun C."/>
        </authorList>
    </citation>
    <scope>NUCLEOTIDE SEQUENCE [LARGE SCALE GENOMIC DNA]</scope>
</reference>
<dbReference type="EMBL" id="CM044705">
    <property type="protein sequence ID" value="KAI5664162.1"/>
    <property type="molecule type" value="Genomic_DNA"/>
</dbReference>
<name>A0ACC0AUP1_CATRO</name>
<dbReference type="Proteomes" id="UP001060085">
    <property type="component" value="Linkage Group LG05"/>
</dbReference>
<organism evidence="1 2">
    <name type="scientific">Catharanthus roseus</name>
    <name type="common">Madagascar periwinkle</name>
    <name type="synonym">Vinca rosea</name>
    <dbReference type="NCBI Taxonomy" id="4058"/>
    <lineage>
        <taxon>Eukaryota</taxon>
        <taxon>Viridiplantae</taxon>
        <taxon>Streptophyta</taxon>
        <taxon>Embryophyta</taxon>
        <taxon>Tracheophyta</taxon>
        <taxon>Spermatophyta</taxon>
        <taxon>Magnoliopsida</taxon>
        <taxon>eudicotyledons</taxon>
        <taxon>Gunneridae</taxon>
        <taxon>Pentapetalae</taxon>
        <taxon>asterids</taxon>
        <taxon>lamiids</taxon>
        <taxon>Gentianales</taxon>
        <taxon>Apocynaceae</taxon>
        <taxon>Rauvolfioideae</taxon>
        <taxon>Vinceae</taxon>
        <taxon>Catharanthinae</taxon>
        <taxon>Catharanthus</taxon>
    </lineage>
</organism>
<gene>
    <name evidence="1" type="ORF">M9H77_23485</name>
</gene>
<evidence type="ECO:0000313" key="1">
    <source>
        <dbReference type="EMBL" id="KAI5664162.1"/>
    </source>
</evidence>
<protein>
    <submittedName>
        <fullName evidence="1">Uncharacterized protein</fullName>
    </submittedName>
</protein>
<accession>A0ACC0AUP1</accession>
<evidence type="ECO:0000313" key="2">
    <source>
        <dbReference type="Proteomes" id="UP001060085"/>
    </source>
</evidence>
<proteinExistence type="predicted"/>
<keyword evidence="2" id="KW-1185">Reference proteome</keyword>
<sequence length="148" mass="17078">MEEALKNKFEEFEDQGKVSKLFTIFSISKDHSRNNLMVKMAKYGRKCTLLLMVALPLPSPVGFCWAIAKSSHTYRRLYVPPNVDIFNQEFNENFKSLNYRLARKSSVEVLQEKETGPSYASTSQTTPPDYFTPLPPVRRSNHHNQAPY</sequence>
<comment type="caution">
    <text evidence="1">The sequence shown here is derived from an EMBL/GenBank/DDBJ whole genome shotgun (WGS) entry which is preliminary data.</text>
</comment>